<gene>
    <name evidence="2" type="ORF">M9Y10_002467</name>
</gene>
<reference evidence="2 3" key="1">
    <citation type="submission" date="2024-04" db="EMBL/GenBank/DDBJ databases">
        <title>Tritrichomonas musculus Genome.</title>
        <authorList>
            <person name="Alves-Ferreira E."/>
            <person name="Grigg M."/>
            <person name="Lorenzi H."/>
            <person name="Galac M."/>
        </authorList>
    </citation>
    <scope>NUCLEOTIDE SEQUENCE [LARGE SCALE GENOMIC DNA]</scope>
    <source>
        <strain evidence="2 3">EAF2021</strain>
    </source>
</reference>
<evidence type="ECO:0000313" key="2">
    <source>
        <dbReference type="EMBL" id="KAK8900144.1"/>
    </source>
</evidence>
<name>A0ABR2L9W6_9EUKA</name>
<dbReference type="PANTHER" id="PTHR44329">
    <property type="entry name" value="SERINE/THREONINE-PROTEIN KINASE TNNI3K-RELATED"/>
    <property type="match status" value="1"/>
</dbReference>
<dbReference type="EMBL" id="JAPFFF010000001">
    <property type="protein sequence ID" value="KAK8900144.1"/>
    <property type="molecule type" value="Genomic_DNA"/>
</dbReference>
<dbReference type="InterPro" id="IPR008266">
    <property type="entry name" value="Tyr_kinase_AS"/>
</dbReference>
<proteinExistence type="predicted"/>
<organism evidence="2 3">
    <name type="scientific">Tritrichomonas musculus</name>
    <dbReference type="NCBI Taxonomy" id="1915356"/>
    <lineage>
        <taxon>Eukaryota</taxon>
        <taxon>Metamonada</taxon>
        <taxon>Parabasalia</taxon>
        <taxon>Tritrichomonadida</taxon>
        <taxon>Tritrichomonadidae</taxon>
        <taxon>Tritrichomonas</taxon>
    </lineage>
</organism>
<dbReference type="PROSITE" id="PS50011">
    <property type="entry name" value="PROTEIN_KINASE_DOM"/>
    <property type="match status" value="1"/>
</dbReference>
<dbReference type="InterPro" id="IPR051681">
    <property type="entry name" value="Ser/Thr_Kinases-Pseudokinases"/>
</dbReference>
<protein>
    <recommendedName>
        <fullName evidence="1">Protein kinase domain-containing protein</fullName>
    </recommendedName>
</protein>
<dbReference type="Gene3D" id="1.10.510.10">
    <property type="entry name" value="Transferase(Phosphotransferase) domain 1"/>
    <property type="match status" value="1"/>
</dbReference>
<evidence type="ECO:0000259" key="1">
    <source>
        <dbReference type="PROSITE" id="PS50011"/>
    </source>
</evidence>
<dbReference type="PROSITE" id="PS00109">
    <property type="entry name" value="PROTEIN_KINASE_TYR"/>
    <property type="match status" value="1"/>
</dbReference>
<keyword evidence="3" id="KW-1185">Reference proteome</keyword>
<dbReference type="SUPFAM" id="SSF56112">
    <property type="entry name" value="Protein kinase-like (PK-like)"/>
    <property type="match status" value="1"/>
</dbReference>
<dbReference type="InterPro" id="IPR001245">
    <property type="entry name" value="Ser-Thr/Tyr_kinase_cat_dom"/>
</dbReference>
<dbReference type="Proteomes" id="UP001470230">
    <property type="component" value="Unassembled WGS sequence"/>
</dbReference>
<dbReference type="InterPro" id="IPR000719">
    <property type="entry name" value="Prot_kinase_dom"/>
</dbReference>
<dbReference type="InterPro" id="IPR011009">
    <property type="entry name" value="Kinase-like_dom_sf"/>
</dbReference>
<dbReference type="Pfam" id="PF07714">
    <property type="entry name" value="PK_Tyr_Ser-Thr"/>
    <property type="match status" value="1"/>
</dbReference>
<evidence type="ECO:0000313" key="3">
    <source>
        <dbReference type="Proteomes" id="UP001470230"/>
    </source>
</evidence>
<accession>A0ABR2L9W6</accession>
<comment type="caution">
    <text evidence="2">The sequence shown here is derived from an EMBL/GenBank/DDBJ whole genome shotgun (WGS) entry which is preliminary data.</text>
</comment>
<sequence>MAGWDDTKKLIIIYGIASGMSYLHSHNIIHRDLTPENILMDDFLFPKISDFGLSKINHSKSSMAYQSKQNLKGTPIYMAPEIWKTQKYGKEGDAYSFSLVVYEIVTNEIPFKDFKTIAQIYANVVMKGNRPEFDFPVPYSYRNLIEKCWAYDPTDRQTFDEIVNMLKSDSGFITDFKLHRLHRRLPDNV</sequence>
<feature type="domain" description="Protein kinase" evidence="1">
    <location>
        <begin position="1"/>
        <end position="173"/>
    </location>
</feature>